<dbReference type="PANTHER" id="PTHR34475:SF1">
    <property type="entry name" value="CYTOSKELETON PROTEIN RODZ"/>
    <property type="match status" value="1"/>
</dbReference>
<keyword evidence="2" id="KW-0812">Transmembrane</keyword>
<dbReference type="InterPro" id="IPR025194">
    <property type="entry name" value="RodZ-like_C"/>
</dbReference>
<keyword evidence="5" id="KW-1185">Reference proteome</keyword>
<feature type="region of interest" description="Disordered" evidence="1">
    <location>
        <begin position="271"/>
        <end position="297"/>
    </location>
</feature>
<evidence type="ECO:0000256" key="2">
    <source>
        <dbReference type="SAM" id="Phobius"/>
    </source>
</evidence>
<feature type="compositionally biased region" description="Low complexity" evidence="1">
    <location>
        <begin position="172"/>
        <end position="185"/>
    </location>
</feature>
<dbReference type="InterPro" id="IPR010982">
    <property type="entry name" value="Lambda_DNA-bd_dom_sf"/>
</dbReference>
<feature type="region of interest" description="Disordered" evidence="1">
    <location>
        <begin position="134"/>
        <end position="185"/>
    </location>
</feature>
<evidence type="ECO:0000313" key="5">
    <source>
        <dbReference type="Proteomes" id="UP000535838"/>
    </source>
</evidence>
<comment type="caution">
    <text evidence="4">The sequence shown here is derived from an EMBL/GenBank/DDBJ whole genome shotgun (WGS) entry which is preliminary data.</text>
</comment>
<evidence type="ECO:0000256" key="1">
    <source>
        <dbReference type="SAM" id="MobiDB-lite"/>
    </source>
</evidence>
<protein>
    <submittedName>
        <fullName evidence="4">DUF4115 domain-containing protein</fullName>
    </submittedName>
</protein>
<dbReference type="InterPro" id="IPR001387">
    <property type="entry name" value="Cro/C1-type_HTH"/>
</dbReference>
<gene>
    <name evidence="4" type="ORF">H7B67_14475</name>
</gene>
<dbReference type="Pfam" id="PF13464">
    <property type="entry name" value="RodZ_C"/>
    <property type="match status" value="1"/>
</dbReference>
<reference evidence="4 5" key="1">
    <citation type="submission" date="2020-08" db="EMBL/GenBank/DDBJ databases">
        <title>Cohnella phylogeny.</title>
        <authorList>
            <person name="Dunlap C."/>
        </authorList>
    </citation>
    <scope>NUCLEOTIDE SEQUENCE [LARGE SCALE GENOMIC DNA]</scope>
    <source>
        <strain evidence="4 5">DSM 25241</strain>
    </source>
</reference>
<dbReference type="SUPFAM" id="SSF47413">
    <property type="entry name" value="lambda repressor-like DNA-binding domains"/>
    <property type="match status" value="1"/>
</dbReference>
<evidence type="ECO:0000313" key="4">
    <source>
        <dbReference type="EMBL" id="MBB6635321.1"/>
    </source>
</evidence>
<feature type="compositionally biased region" description="Low complexity" evidence="1">
    <location>
        <begin position="285"/>
        <end position="297"/>
    </location>
</feature>
<dbReference type="Proteomes" id="UP000535838">
    <property type="component" value="Unassembled WGS sequence"/>
</dbReference>
<keyword evidence="2" id="KW-0472">Membrane</keyword>
<organism evidence="4 5">
    <name type="scientific">Cohnella thailandensis</name>
    <dbReference type="NCBI Taxonomy" id="557557"/>
    <lineage>
        <taxon>Bacteria</taxon>
        <taxon>Bacillati</taxon>
        <taxon>Bacillota</taxon>
        <taxon>Bacilli</taxon>
        <taxon>Bacillales</taxon>
        <taxon>Paenibacillaceae</taxon>
        <taxon>Cohnella</taxon>
    </lineage>
</organism>
<feature type="transmembrane region" description="Helical" evidence="2">
    <location>
        <begin position="107"/>
        <end position="128"/>
    </location>
</feature>
<dbReference type="RefSeq" id="WP_185120562.1">
    <property type="nucleotide sequence ID" value="NZ_JACJVQ010000013.1"/>
</dbReference>
<proteinExistence type="predicted"/>
<dbReference type="Pfam" id="PF13413">
    <property type="entry name" value="HTH_25"/>
    <property type="match status" value="1"/>
</dbReference>
<dbReference type="AlphaFoldDB" id="A0A841T2K4"/>
<name>A0A841T2K4_9BACL</name>
<evidence type="ECO:0000259" key="3">
    <source>
        <dbReference type="SMART" id="SM00530"/>
    </source>
</evidence>
<dbReference type="InterPro" id="IPR050400">
    <property type="entry name" value="Bact_Cytoskel_RodZ"/>
</dbReference>
<dbReference type="CDD" id="cd00093">
    <property type="entry name" value="HTH_XRE"/>
    <property type="match status" value="1"/>
</dbReference>
<sequence length="297" mass="32464">MSDLGLLLRKAREQRGYTLDDIQEATKIRKRYLEAIETGDYKVLPGSFYVRAFVKTYAETVGLDAEEVLRLYHKELPKPTAAETAAPEAMIKPKSRSVQHNDKWGKLAVNLLMWLFPLLIIALIYYFIDQNSNSKAQDSDRDTDITNETEMPSPTPSPSSSVTVTPPPASSTPPASETPPATTLTLTETTSGGVAHYDVSPAGAHELVIVSNKSWVGVNEGSRSGKYIYNGTPQTKEELTFTLEDKPLYVNVGNASNIEITIDGIPVEDGDKGGSKKFLFTPVASSDTTTDSTTEQQ</sequence>
<feature type="domain" description="HTH cro/C1-type" evidence="3">
    <location>
        <begin position="7"/>
        <end position="63"/>
    </location>
</feature>
<dbReference type="EMBL" id="JACJVQ010000013">
    <property type="protein sequence ID" value="MBB6635321.1"/>
    <property type="molecule type" value="Genomic_DNA"/>
</dbReference>
<dbReference type="PANTHER" id="PTHR34475">
    <property type="match status" value="1"/>
</dbReference>
<keyword evidence="2" id="KW-1133">Transmembrane helix</keyword>
<dbReference type="Gene3D" id="1.10.260.40">
    <property type="entry name" value="lambda repressor-like DNA-binding domains"/>
    <property type="match status" value="1"/>
</dbReference>
<accession>A0A841T2K4</accession>
<dbReference type="SMART" id="SM00530">
    <property type="entry name" value="HTH_XRE"/>
    <property type="match status" value="1"/>
</dbReference>
<dbReference type="GO" id="GO:0003677">
    <property type="term" value="F:DNA binding"/>
    <property type="evidence" value="ECO:0007669"/>
    <property type="project" value="InterPro"/>
</dbReference>